<evidence type="ECO:0000256" key="4">
    <source>
        <dbReference type="PROSITE-ProRule" id="PRU00050"/>
    </source>
</evidence>
<keyword evidence="7" id="KW-1185">Reference proteome</keyword>
<evidence type="ECO:0000313" key="6">
    <source>
        <dbReference type="EMBL" id="BDG05487.1"/>
    </source>
</evidence>
<feature type="domain" description="CheB-type methylesterase" evidence="5">
    <location>
        <begin position="11"/>
        <end position="200"/>
    </location>
</feature>
<dbReference type="InterPro" id="IPR000673">
    <property type="entry name" value="Sig_transdc_resp-reg_Me-estase"/>
</dbReference>
<comment type="catalytic activity">
    <reaction evidence="3">
        <text>[protein]-L-glutamate 5-O-methyl ester + H2O = L-glutamyl-[protein] + methanol + H(+)</text>
        <dbReference type="Rhea" id="RHEA:23236"/>
        <dbReference type="Rhea" id="RHEA-COMP:10208"/>
        <dbReference type="Rhea" id="RHEA-COMP:10311"/>
        <dbReference type="ChEBI" id="CHEBI:15377"/>
        <dbReference type="ChEBI" id="CHEBI:15378"/>
        <dbReference type="ChEBI" id="CHEBI:17790"/>
        <dbReference type="ChEBI" id="CHEBI:29973"/>
        <dbReference type="ChEBI" id="CHEBI:82795"/>
        <dbReference type="EC" id="3.1.1.61"/>
    </reaction>
</comment>
<dbReference type="Proteomes" id="UP001162891">
    <property type="component" value="Chromosome"/>
</dbReference>
<feature type="active site" evidence="4">
    <location>
        <position position="142"/>
    </location>
</feature>
<name>A0ABM7X114_9BACT</name>
<dbReference type="EC" id="3.1.1.61" evidence="2"/>
<dbReference type="RefSeq" id="WP_248354365.1">
    <property type="nucleotide sequence ID" value="NZ_AP025591.1"/>
</dbReference>
<evidence type="ECO:0000313" key="7">
    <source>
        <dbReference type="Proteomes" id="UP001162891"/>
    </source>
</evidence>
<dbReference type="PROSITE" id="PS50122">
    <property type="entry name" value="CHEB"/>
    <property type="match status" value="1"/>
</dbReference>
<proteinExistence type="predicted"/>
<dbReference type="Pfam" id="PF01339">
    <property type="entry name" value="CheB_methylest"/>
    <property type="match status" value="1"/>
</dbReference>
<gene>
    <name evidence="6" type="primary">cheB_3</name>
    <name evidence="6" type="ORF">AMOR_44830</name>
</gene>
<feature type="active site" evidence="4">
    <location>
        <position position="49"/>
    </location>
</feature>
<keyword evidence="1 4" id="KW-0378">Hydrolase</keyword>
<accession>A0ABM7X114</accession>
<dbReference type="SUPFAM" id="SSF52738">
    <property type="entry name" value="Methylesterase CheB, C-terminal domain"/>
    <property type="match status" value="1"/>
</dbReference>
<dbReference type="CDD" id="cd16433">
    <property type="entry name" value="CheB"/>
    <property type="match status" value="1"/>
</dbReference>
<evidence type="ECO:0000259" key="5">
    <source>
        <dbReference type="PROSITE" id="PS50122"/>
    </source>
</evidence>
<dbReference type="PANTHER" id="PTHR42872:SF6">
    <property type="entry name" value="PROTEIN-GLUTAMATE METHYLESTERASE_PROTEIN-GLUTAMINE GLUTAMINASE"/>
    <property type="match status" value="1"/>
</dbReference>
<sequence length="205" mass="19687">MIATVETSLAPAAPAVVVIGGSAGALEPLRELLHAFPAGYPVPVVVVLHLPRTGPSALADVLGAGCRLAVREAVDKAPLAPGVVHVAPPGYHVLVEAGPALALSVDDPVHFSIPSIDVLFESAAATCGPRVAGVVLSGASADGAAGLAAIESAGGVVAVQAPAGAALPTMPAAALARCPCAAALPVAELSALLVALAPAGAGRDA</sequence>
<feature type="active site" evidence="4">
    <location>
        <position position="22"/>
    </location>
</feature>
<reference evidence="7" key="1">
    <citation type="journal article" date="2022" name="Int. J. Syst. Evol. Microbiol.">
        <title>Anaeromyxobacter oryzae sp. nov., Anaeromyxobacter diazotrophicus sp. nov. and Anaeromyxobacter paludicola sp. nov., isolated from paddy soils.</title>
        <authorList>
            <person name="Itoh H."/>
            <person name="Xu Z."/>
            <person name="Mise K."/>
            <person name="Masuda Y."/>
            <person name="Ushijima N."/>
            <person name="Hayakawa C."/>
            <person name="Shiratori Y."/>
            <person name="Senoo K."/>
        </authorList>
    </citation>
    <scope>NUCLEOTIDE SEQUENCE [LARGE SCALE GENOMIC DNA]</scope>
    <source>
        <strain evidence="7">Red232</strain>
    </source>
</reference>
<evidence type="ECO:0000256" key="3">
    <source>
        <dbReference type="ARBA" id="ARBA00048267"/>
    </source>
</evidence>
<protein>
    <recommendedName>
        <fullName evidence="2">protein-glutamate methylesterase</fullName>
        <ecNumber evidence="2">3.1.1.61</ecNumber>
    </recommendedName>
</protein>
<evidence type="ECO:0000256" key="2">
    <source>
        <dbReference type="ARBA" id="ARBA00039140"/>
    </source>
</evidence>
<dbReference type="InterPro" id="IPR035909">
    <property type="entry name" value="CheB_C"/>
</dbReference>
<dbReference type="Gene3D" id="3.40.50.180">
    <property type="entry name" value="Methylesterase CheB, C-terminal domain"/>
    <property type="match status" value="1"/>
</dbReference>
<dbReference type="EMBL" id="AP025591">
    <property type="protein sequence ID" value="BDG05487.1"/>
    <property type="molecule type" value="Genomic_DNA"/>
</dbReference>
<organism evidence="6 7">
    <name type="scientific">Anaeromyxobacter oryzae</name>
    <dbReference type="NCBI Taxonomy" id="2918170"/>
    <lineage>
        <taxon>Bacteria</taxon>
        <taxon>Pseudomonadati</taxon>
        <taxon>Myxococcota</taxon>
        <taxon>Myxococcia</taxon>
        <taxon>Myxococcales</taxon>
        <taxon>Cystobacterineae</taxon>
        <taxon>Anaeromyxobacteraceae</taxon>
        <taxon>Anaeromyxobacter</taxon>
    </lineage>
</organism>
<keyword evidence="4" id="KW-0145">Chemotaxis</keyword>
<dbReference type="PANTHER" id="PTHR42872">
    <property type="entry name" value="PROTEIN-GLUTAMATE METHYLESTERASE/PROTEIN-GLUTAMINE GLUTAMINASE"/>
    <property type="match status" value="1"/>
</dbReference>
<evidence type="ECO:0000256" key="1">
    <source>
        <dbReference type="ARBA" id="ARBA00022801"/>
    </source>
</evidence>